<keyword evidence="4" id="KW-1185">Reference proteome</keyword>
<name>A0ABQ6VDN1_9CORY</name>
<dbReference type="EMBL" id="WBZJ01000002">
    <property type="protein sequence ID" value="KAB3520962.1"/>
    <property type="molecule type" value="Genomic_DNA"/>
</dbReference>
<evidence type="ECO:0000259" key="1">
    <source>
        <dbReference type="Pfam" id="PF26035"/>
    </source>
</evidence>
<dbReference type="RefSeq" id="WP_151844477.1">
    <property type="nucleotide sequence ID" value="NZ_WBZJ01000002.1"/>
</dbReference>
<gene>
    <name evidence="3" type="ORF">F8377_06930</name>
</gene>
<evidence type="ECO:0000259" key="2">
    <source>
        <dbReference type="Pfam" id="PF26572"/>
    </source>
</evidence>
<dbReference type="InterPro" id="IPR058323">
    <property type="entry name" value="DUF8010"/>
</dbReference>
<proteinExistence type="predicted"/>
<sequence length="232" mass="24847">MDTNVHAVDLTGIVRADNVDAALNSFRRARVMVARALNQDPGAIVRLRQAGDHSVDMFVSSPLKCVVSIRIPGRVTGSEVFGADTVLNALSSYQPGQQALDCGFPMPLRWPGSLPPADGFQIVDIVPAQVIRQLHADMERENQGTPHGIARSLLDQDILTITSEGDPDATSVAMSGRIIAAMGGFGTAAEPTSERLREHDEVRVSVTSSWIRVDALFGTLFTPRPGGLARVP</sequence>
<dbReference type="Proteomes" id="UP000436181">
    <property type="component" value="Unassembled WGS sequence"/>
</dbReference>
<evidence type="ECO:0000313" key="4">
    <source>
        <dbReference type="Proteomes" id="UP000436181"/>
    </source>
</evidence>
<dbReference type="InterPro" id="IPR058498">
    <property type="entry name" value="DUF8185"/>
</dbReference>
<comment type="caution">
    <text evidence="3">The sequence shown here is derived from an EMBL/GenBank/DDBJ whole genome shotgun (WGS) entry which is preliminary data.</text>
</comment>
<dbReference type="Pfam" id="PF26035">
    <property type="entry name" value="DUF8010"/>
    <property type="match status" value="1"/>
</dbReference>
<evidence type="ECO:0000313" key="3">
    <source>
        <dbReference type="EMBL" id="KAB3520962.1"/>
    </source>
</evidence>
<reference evidence="3 4" key="1">
    <citation type="submission" date="2019-10" db="EMBL/GenBank/DDBJ databases">
        <title>Corynebacterium sp novel species isolated from the respiratory tract of Marmot.</title>
        <authorList>
            <person name="Zhang G."/>
        </authorList>
    </citation>
    <scope>NUCLEOTIDE SEQUENCE [LARGE SCALE GENOMIC DNA]</scope>
    <source>
        <strain evidence="3 4">336</strain>
    </source>
</reference>
<dbReference type="Pfam" id="PF26572">
    <property type="entry name" value="DUF8185"/>
    <property type="match status" value="1"/>
</dbReference>
<feature type="domain" description="DUF8010" evidence="1">
    <location>
        <begin position="32"/>
        <end position="112"/>
    </location>
</feature>
<organism evidence="3 4">
    <name type="scientific">Corynebacterium zhongnanshanii</name>
    <dbReference type="NCBI Taxonomy" id="2768834"/>
    <lineage>
        <taxon>Bacteria</taxon>
        <taxon>Bacillati</taxon>
        <taxon>Actinomycetota</taxon>
        <taxon>Actinomycetes</taxon>
        <taxon>Mycobacteriales</taxon>
        <taxon>Corynebacteriaceae</taxon>
        <taxon>Corynebacterium</taxon>
    </lineage>
</organism>
<feature type="domain" description="DUF8185" evidence="2">
    <location>
        <begin position="115"/>
        <end position="225"/>
    </location>
</feature>
<protein>
    <submittedName>
        <fullName evidence="3">Uncharacterized protein</fullName>
    </submittedName>
</protein>
<accession>A0ABQ6VDN1</accession>